<protein>
    <recommendedName>
        <fullName evidence="3">NADAR domain-containing protein</fullName>
    </recommendedName>
</protein>
<dbReference type="InterPro" id="IPR012816">
    <property type="entry name" value="NADAR"/>
</dbReference>
<evidence type="ECO:0000313" key="5">
    <source>
        <dbReference type="Proteomes" id="UP000186015"/>
    </source>
</evidence>
<dbReference type="EMBL" id="FOAT01000001">
    <property type="protein sequence ID" value="SEK27919.1"/>
    <property type="molecule type" value="Genomic_DNA"/>
</dbReference>
<dbReference type="InterPro" id="IPR037238">
    <property type="entry name" value="YbiA-like_sf"/>
</dbReference>
<organism evidence="4 5">
    <name type="scientific">Ruminococcus albus</name>
    <dbReference type="NCBI Taxonomy" id="1264"/>
    <lineage>
        <taxon>Bacteria</taxon>
        <taxon>Bacillati</taxon>
        <taxon>Bacillota</taxon>
        <taxon>Clostridia</taxon>
        <taxon>Eubacteriales</taxon>
        <taxon>Oscillospiraceae</taxon>
        <taxon>Ruminococcus</taxon>
    </lineage>
</organism>
<sequence>MIDRFKDEYFFLSNFYESKVTYDGITYLNNEAAFQAMKTLDEDERRRFALLDPDAAKKAGRKVSLRADWEDVKTDLMYEICKAKFTQNDDLTRKLLATGNEDLVEGNSWGDRIWGKVNGQGENRLGIILMKIREELRQ</sequence>
<evidence type="ECO:0000256" key="1">
    <source>
        <dbReference type="ARBA" id="ARBA00000022"/>
    </source>
</evidence>
<dbReference type="Gene3D" id="1.10.357.40">
    <property type="entry name" value="YbiA-like"/>
    <property type="match status" value="1"/>
</dbReference>
<dbReference type="Proteomes" id="UP000186015">
    <property type="component" value="Unassembled WGS sequence"/>
</dbReference>
<name>A0A1H7FPL7_RUMAL</name>
<gene>
    <name evidence="4" type="ORF">SAMN05216469_101355</name>
</gene>
<dbReference type="NCBIfam" id="TIGR02464">
    <property type="entry name" value="ribofla_fusion"/>
    <property type="match status" value="1"/>
</dbReference>
<dbReference type="CDD" id="cd15457">
    <property type="entry name" value="NADAR"/>
    <property type="match status" value="1"/>
</dbReference>
<evidence type="ECO:0000259" key="3">
    <source>
        <dbReference type="Pfam" id="PF08719"/>
    </source>
</evidence>
<dbReference type="OrthoDB" id="67297at2"/>
<comment type="catalytic activity">
    <reaction evidence="2">
        <text>2,5-diamino-6-hydroxy-4-(5-phosphoribosylamino)-pyrimidine + H2O = 2,5,6-triamino-4-hydroxypyrimidine + D-ribose 5-phosphate</text>
        <dbReference type="Rhea" id="RHEA:23436"/>
        <dbReference type="ChEBI" id="CHEBI:15377"/>
        <dbReference type="ChEBI" id="CHEBI:58614"/>
        <dbReference type="ChEBI" id="CHEBI:78346"/>
        <dbReference type="ChEBI" id="CHEBI:137796"/>
    </reaction>
</comment>
<feature type="domain" description="NADAR" evidence="3">
    <location>
        <begin position="6"/>
        <end position="137"/>
    </location>
</feature>
<evidence type="ECO:0000256" key="2">
    <source>
        <dbReference type="ARBA" id="ARBA00000751"/>
    </source>
</evidence>
<dbReference type="SUPFAM" id="SSF143990">
    <property type="entry name" value="YbiA-like"/>
    <property type="match status" value="1"/>
</dbReference>
<proteinExistence type="predicted"/>
<reference evidence="4 5" key="1">
    <citation type="submission" date="2016-10" db="EMBL/GenBank/DDBJ databases">
        <authorList>
            <person name="de Groot N.N."/>
        </authorList>
    </citation>
    <scope>NUCLEOTIDE SEQUENCE [LARGE SCALE GENOMIC DNA]</scope>
    <source>
        <strain evidence="4 5">KH2T6</strain>
    </source>
</reference>
<evidence type="ECO:0000313" key="4">
    <source>
        <dbReference type="EMBL" id="SEK27919.1"/>
    </source>
</evidence>
<dbReference type="AlphaFoldDB" id="A0A1H7FPL7"/>
<dbReference type="RefSeq" id="WP_074828798.1">
    <property type="nucleotide sequence ID" value="NZ_FOAT01000001.1"/>
</dbReference>
<dbReference type="Pfam" id="PF08719">
    <property type="entry name" value="NADAR"/>
    <property type="match status" value="1"/>
</dbReference>
<accession>A0A1H7FPL7</accession>
<comment type="catalytic activity">
    <reaction evidence="1">
        <text>5-amino-6-(5-phospho-D-ribosylamino)uracil + H2O = 5,6-diaminouracil + D-ribose 5-phosphate</text>
        <dbReference type="Rhea" id="RHEA:55020"/>
        <dbReference type="ChEBI" id="CHEBI:15377"/>
        <dbReference type="ChEBI" id="CHEBI:46252"/>
        <dbReference type="ChEBI" id="CHEBI:58453"/>
        <dbReference type="ChEBI" id="CHEBI:78346"/>
    </reaction>
</comment>